<dbReference type="Gene3D" id="3.40.30.120">
    <property type="match status" value="1"/>
</dbReference>
<evidence type="ECO:0000256" key="1">
    <source>
        <dbReference type="ARBA" id="ARBA00001974"/>
    </source>
</evidence>
<dbReference type="Gene3D" id="3.30.70.2450">
    <property type="match status" value="1"/>
</dbReference>
<evidence type="ECO:0000313" key="5">
    <source>
        <dbReference type="EMBL" id="GBF08106.1"/>
    </source>
</evidence>
<keyword evidence="3" id="KW-0274">FAD</keyword>
<dbReference type="GO" id="GO:0071949">
    <property type="term" value="F:FAD binding"/>
    <property type="evidence" value="ECO:0007669"/>
    <property type="project" value="InterPro"/>
</dbReference>
<dbReference type="AlphaFoldDB" id="A0A2I9DAY4"/>
<sequence>MTTATTEVLISGAGPTGLFLALWLTRLGVRVRVADPRSGPVRETRAIAVQARTLEFYDQLGLGEEALARGRHFDRLNLFVRGDLRGAVRFRGIGDDLTPHPYLYILTQDQNEEMLAQHLAALGVRVDWETEVTGFTGDEGGVTATLEREGRVETVRASYIAGCDGARSLVRHVVGVPLSGGTYEQRFYVADVELGGKVREGDVNLVLSGDDFLAFFPMPEPRRHRVVGQLPPGTPEDATFDLVRPRIEADGLARVGQLHWFSTYRVHHRVADHFRAGRAFVLGDAAHVHTPVGGQGMNTGLGDAANLAWKLAGVLRGGNAELLDTYEPERRPFAVSLVNTTDRVFTGVVGHGAAARAFRLGVVPTLLPVLARFGAVRRLLFLTISQTRLHYPDSPLSVGHAGKVRGGDRLPWVPHRGGSNFDALKSLSWQVHAYGGADPELLAWCERWGVPLHVFPYGAAARRAGLEPCAAYLVRPDGYVGLAAPRLEVRALDAYAARWLTREVQASPAPVPVLAH</sequence>
<gene>
    <name evidence="5" type="ORF">DAERI_220049</name>
</gene>
<comment type="caution">
    <text evidence="5">The sequence shown here is derived from an EMBL/GenBank/DDBJ whole genome shotgun (WGS) entry which is preliminary data.</text>
</comment>
<evidence type="ECO:0000256" key="2">
    <source>
        <dbReference type="ARBA" id="ARBA00022630"/>
    </source>
</evidence>
<dbReference type="RefSeq" id="WP_103131382.1">
    <property type="nucleotide sequence ID" value="NZ_BFAG01000022.1"/>
</dbReference>
<keyword evidence="5" id="KW-0503">Monooxygenase</keyword>
<dbReference type="Pfam" id="PF01494">
    <property type="entry name" value="FAD_binding_3"/>
    <property type="match status" value="1"/>
</dbReference>
<dbReference type="InterPro" id="IPR002938">
    <property type="entry name" value="FAD-bd"/>
</dbReference>
<keyword evidence="5" id="KW-0560">Oxidoreductase</keyword>
<dbReference type="Gene3D" id="3.50.50.60">
    <property type="entry name" value="FAD/NAD(P)-binding domain"/>
    <property type="match status" value="1"/>
</dbReference>
<dbReference type="GO" id="GO:0016709">
    <property type="term" value="F:oxidoreductase activity, acting on paired donors, with incorporation or reduction of molecular oxygen, NAD(P)H as one donor, and incorporation of one atom of oxygen"/>
    <property type="evidence" value="ECO:0007669"/>
    <property type="project" value="UniProtKB-ARBA"/>
</dbReference>
<dbReference type="PANTHER" id="PTHR43004">
    <property type="entry name" value="TRK SYSTEM POTASSIUM UPTAKE PROTEIN"/>
    <property type="match status" value="1"/>
</dbReference>
<dbReference type="SUPFAM" id="SSF51905">
    <property type="entry name" value="FAD/NAD(P)-binding domain"/>
    <property type="match status" value="1"/>
</dbReference>
<feature type="domain" description="FAD-binding" evidence="4">
    <location>
        <begin position="6"/>
        <end position="339"/>
    </location>
</feature>
<dbReference type="PRINTS" id="PR00420">
    <property type="entry name" value="RNGMNOXGNASE"/>
</dbReference>
<name>A0A2I9DAY4_9DEIO</name>
<keyword evidence="6" id="KW-1185">Reference proteome</keyword>
<organism evidence="5 6">
    <name type="scientific">Deinococcus aerius</name>
    <dbReference type="NCBI Taxonomy" id="200253"/>
    <lineage>
        <taxon>Bacteria</taxon>
        <taxon>Thermotogati</taxon>
        <taxon>Deinococcota</taxon>
        <taxon>Deinococci</taxon>
        <taxon>Deinococcales</taxon>
        <taxon>Deinococcaceae</taxon>
        <taxon>Deinococcus</taxon>
    </lineage>
</organism>
<dbReference type="Proteomes" id="UP000236569">
    <property type="component" value="Unassembled WGS sequence"/>
</dbReference>
<evidence type="ECO:0000259" key="4">
    <source>
        <dbReference type="Pfam" id="PF01494"/>
    </source>
</evidence>
<evidence type="ECO:0000256" key="3">
    <source>
        <dbReference type="ARBA" id="ARBA00022827"/>
    </source>
</evidence>
<proteinExistence type="predicted"/>
<evidence type="ECO:0000313" key="6">
    <source>
        <dbReference type="Proteomes" id="UP000236569"/>
    </source>
</evidence>
<dbReference type="InterPro" id="IPR036188">
    <property type="entry name" value="FAD/NAD-bd_sf"/>
</dbReference>
<comment type="cofactor">
    <cofactor evidence="1">
        <name>FAD</name>
        <dbReference type="ChEBI" id="CHEBI:57692"/>
    </cofactor>
</comment>
<dbReference type="OrthoDB" id="9766816at2"/>
<reference evidence="6" key="1">
    <citation type="submission" date="2018-01" db="EMBL/GenBank/DDBJ databases">
        <title>Draft Genome Sequence of the Radioresistant Bacterium Deinococcus aerius TR0125, Isolated from the Higher Atmosphere above Japan.</title>
        <authorList>
            <person name="Satoh K."/>
            <person name="Arai H."/>
            <person name="Sanzen T."/>
            <person name="Kawaguchi Y."/>
            <person name="Hayashi H."/>
            <person name="Yokobori S."/>
            <person name="Yamagishi A."/>
            <person name="Oono Y."/>
            <person name="Narumi I."/>
        </authorList>
    </citation>
    <scope>NUCLEOTIDE SEQUENCE [LARGE SCALE GENOMIC DNA]</scope>
    <source>
        <strain evidence="6">TR0125</strain>
    </source>
</reference>
<accession>A0A2I9DAY4</accession>
<protein>
    <submittedName>
        <fullName evidence="5">Pentachlorophenol monooxygenase</fullName>
    </submittedName>
</protein>
<keyword evidence="2" id="KW-0285">Flavoprotein</keyword>
<dbReference type="InterPro" id="IPR050641">
    <property type="entry name" value="RIFMO-like"/>
</dbReference>
<dbReference type="PANTHER" id="PTHR43004:SF19">
    <property type="entry name" value="BINDING MONOOXYGENASE, PUTATIVE (JCVI)-RELATED"/>
    <property type="match status" value="1"/>
</dbReference>
<dbReference type="EMBL" id="BFAG01000022">
    <property type="protein sequence ID" value="GBF08106.1"/>
    <property type="molecule type" value="Genomic_DNA"/>
</dbReference>